<proteinExistence type="predicted"/>
<evidence type="ECO:0000259" key="3">
    <source>
        <dbReference type="Pfam" id="PF13354"/>
    </source>
</evidence>
<comment type="caution">
    <text evidence="4">The sequence shown here is derived from an EMBL/GenBank/DDBJ whole genome shotgun (WGS) entry which is preliminary data.</text>
</comment>
<organism evidence="4 5">
    <name type="scientific">[Ruminococcus] torques</name>
    <dbReference type="NCBI Taxonomy" id="33039"/>
    <lineage>
        <taxon>Bacteria</taxon>
        <taxon>Bacillati</taxon>
        <taxon>Bacillota</taxon>
        <taxon>Clostridia</taxon>
        <taxon>Lachnospirales</taxon>
        <taxon>Lachnospiraceae</taxon>
        <taxon>Mediterraneibacter</taxon>
    </lineage>
</organism>
<dbReference type="RefSeq" id="WP_004848108.1">
    <property type="nucleotide sequence ID" value="NZ_CATVPX010000027.1"/>
</dbReference>
<dbReference type="EMBL" id="RCYR01000012">
    <property type="protein sequence ID" value="RYS80092.1"/>
    <property type="molecule type" value="Genomic_DNA"/>
</dbReference>
<evidence type="ECO:0000313" key="4">
    <source>
        <dbReference type="EMBL" id="RYS80092.1"/>
    </source>
</evidence>
<dbReference type="PROSITE" id="PS51257">
    <property type="entry name" value="PROKAR_LIPOPROTEIN"/>
    <property type="match status" value="1"/>
</dbReference>
<feature type="compositionally biased region" description="Basic and acidic residues" evidence="1">
    <location>
        <begin position="34"/>
        <end position="58"/>
    </location>
</feature>
<feature type="chain" id="PRO_5030091826" evidence="2">
    <location>
        <begin position="30"/>
        <end position="319"/>
    </location>
</feature>
<evidence type="ECO:0000313" key="5">
    <source>
        <dbReference type="Proteomes" id="UP000292665"/>
    </source>
</evidence>
<dbReference type="Proteomes" id="UP000292665">
    <property type="component" value="Unassembled WGS sequence"/>
</dbReference>
<sequence length="319" mass="35308">MRRKVFRYSFLCALLFVFVTAVFMFTACGKEETVKEKEENKKENKKENKEEIVIKKDDIEDTEEVGSSDPELEEEAAFPILNDLIDRIQLTAAPLESTGASVSVYAENLSDGARASINSSQMPAASLIKLYIAGCVYEQMDFVKEQEVYAGETEELLRLMITVSDNDAANELVRKLGFGDASAGMEVVNEFCRLHGFADTHMGRLLLAPNDMDDNYTSVNDCGKFLREMNGNVLVGSEKLLDLMRQQERTGKIPAGVPENIETANKTGELSDVENDAAIIFGENGAYTVCVMMSGLSDTSAARSVIREISAQIYEYMCP</sequence>
<evidence type="ECO:0000256" key="1">
    <source>
        <dbReference type="SAM" id="MobiDB-lite"/>
    </source>
</evidence>
<dbReference type="InterPro" id="IPR000871">
    <property type="entry name" value="Beta-lactam_class-A"/>
</dbReference>
<protein>
    <submittedName>
        <fullName evidence="4">Serine hydrolase</fullName>
    </submittedName>
</protein>
<dbReference type="Pfam" id="PF13354">
    <property type="entry name" value="Beta-lactamase2"/>
    <property type="match status" value="1"/>
</dbReference>
<dbReference type="InterPro" id="IPR012338">
    <property type="entry name" value="Beta-lactam/transpept-like"/>
</dbReference>
<dbReference type="InterPro" id="IPR045155">
    <property type="entry name" value="Beta-lactam_cat"/>
</dbReference>
<accession>A0A414U561</accession>
<dbReference type="PANTHER" id="PTHR35333">
    <property type="entry name" value="BETA-LACTAMASE"/>
    <property type="match status" value="1"/>
</dbReference>
<dbReference type="Gene3D" id="3.40.710.10">
    <property type="entry name" value="DD-peptidase/beta-lactamase superfamily"/>
    <property type="match status" value="1"/>
</dbReference>
<reference evidence="4 5" key="1">
    <citation type="journal article" date="2019" name="Science, e1252229">
        <title>Invertible promoters mediate bacterial phase variation, antibiotic resistance, and host adaptation in the gut.</title>
        <authorList>
            <person name="Jiang X."/>
            <person name="Hall A.B."/>
            <person name="Arthur T.D."/>
            <person name="Plichta D.R."/>
            <person name="Covington C.T."/>
            <person name="Poyet M."/>
            <person name="Crothers J."/>
            <person name="Moses P.L."/>
            <person name="Tolonen A.C."/>
            <person name="Vlamakis H."/>
            <person name="Alm E.J."/>
            <person name="Xavier R.J."/>
        </authorList>
    </citation>
    <scope>NUCLEOTIDE SEQUENCE [LARGE SCALE GENOMIC DNA]</scope>
    <source>
        <strain evidence="5">aa_0143</strain>
    </source>
</reference>
<gene>
    <name evidence="4" type="ORF">EAI93_07370</name>
</gene>
<dbReference type="GO" id="GO:0030655">
    <property type="term" value="P:beta-lactam antibiotic catabolic process"/>
    <property type="evidence" value="ECO:0007669"/>
    <property type="project" value="InterPro"/>
</dbReference>
<dbReference type="AlphaFoldDB" id="A0A414U561"/>
<feature type="region of interest" description="Disordered" evidence="1">
    <location>
        <begin position="34"/>
        <end position="72"/>
    </location>
</feature>
<feature type="domain" description="Beta-lactamase class A catalytic" evidence="3">
    <location>
        <begin position="103"/>
        <end position="293"/>
    </location>
</feature>
<keyword evidence="2" id="KW-0732">Signal</keyword>
<dbReference type="GO" id="GO:0046677">
    <property type="term" value="P:response to antibiotic"/>
    <property type="evidence" value="ECO:0007669"/>
    <property type="project" value="InterPro"/>
</dbReference>
<dbReference type="PANTHER" id="PTHR35333:SF3">
    <property type="entry name" value="BETA-LACTAMASE-TYPE TRANSPEPTIDASE FOLD CONTAINING PROTEIN"/>
    <property type="match status" value="1"/>
</dbReference>
<feature type="compositionally biased region" description="Acidic residues" evidence="1">
    <location>
        <begin position="59"/>
        <end position="72"/>
    </location>
</feature>
<feature type="signal peptide" evidence="2">
    <location>
        <begin position="1"/>
        <end position="29"/>
    </location>
</feature>
<dbReference type="GeneID" id="97329939"/>
<keyword evidence="4" id="KW-0378">Hydrolase</keyword>
<evidence type="ECO:0000256" key="2">
    <source>
        <dbReference type="SAM" id="SignalP"/>
    </source>
</evidence>
<name>A0A414U561_9FIRM</name>
<dbReference type="GO" id="GO:0008800">
    <property type="term" value="F:beta-lactamase activity"/>
    <property type="evidence" value="ECO:0007669"/>
    <property type="project" value="InterPro"/>
</dbReference>
<dbReference type="SUPFAM" id="SSF56601">
    <property type="entry name" value="beta-lactamase/transpeptidase-like"/>
    <property type="match status" value="1"/>
</dbReference>